<dbReference type="AlphaFoldDB" id="A0A835GM57"/>
<keyword evidence="4" id="KW-1185">Reference proteome</keyword>
<feature type="compositionally biased region" description="Basic residues" evidence="1">
    <location>
        <begin position="238"/>
        <end position="247"/>
    </location>
</feature>
<gene>
    <name evidence="3" type="ORF">HW555_004240</name>
</gene>
<evidence type="ECO:0000256" key="1">
    <source>
        <dbReference type="SAM" id="MobiDB-lite"/>
    </source>
</evidence>
<dbReference type="EMBL" id="JACKWZ010000046">
    <property type="protein sequence ID" value="KAF9419155.1"/>
    <property type="molecule type" value="Genomic_DNA"/>
</dbReference>
<dbReference type="PANTHER" id="PTHR10773:SF19">
    <property type="match status" value="1"/>
</dbReference>
<reference evidence="3" key="1">
    <citation type="submission" date="2020-08" db="EMBL/GenBank/DDBJ databases">
        <title>Spodoptera exigua strain:BAW_Kor-Di-RS1 Genome sequencing and assembly.</title>
        <authorList>
            <person name="Kim J."/>
            <person name="Nam H.Y."/>
            <person name="Kwon M."/>
            <person name="Choi J.H."/>
            <person name="Cho S.R."/>
            <person name="Kim G.-H."/>
        </authorList>
    </citation>
    <scope>NUCLEOTIDE SEQUENCE</scope>
    <source>
        <strain evidence="3">BAW_Kor-Di-RS1</strain>
        <tissue evidence="3">Whole-body</tissue>
    </source>
</reference>
<evidence type="ECO:0000259" key="2">
    <source>
        <dbReference type="Pfam" id="PF25273"/>
    </source>
</evidence>
<proteinExistence type="predicted"/>
<protein>
    <recommendedName>
        <fullName evidence="2">DUF7869 domain-containing protein</fullName>
    </recommendedName>
</protein>
<organism evidence="3 4">
    <name type="scientific">Spodoptera exigua</name>
    <name type="common">Beet armyworm</name>
    <name type="synonym">Noctua fulgens</name>
    <dbReference type="NCBI Taxonomy" id="7107"/>
    <lineage>
        <taxon>Eukaryota</taxon>
        <taxon>Metazoa</taxon>
        <taxon>Ecdysozoa</taxon>
        <taxon>Arthropoda</taxon>
        <taxon>Hexapoda</taxon>
        <taxon>Insecta</taxon>
        <taxon>Pterygota</taxon>
        <taxon>Neoptera</taxon>
        <taxon>Endopterygota</taxon>
        <taxon>Lepidoptera</taxon>
        <taxon>Glossata</taxon>
        <taxon>Ditrysia</taxon>
        <taxon>Noctuoidea</taxon>
        <taxon>Noctuidae</taxon>
        <taxon>Amphipyrinae</taxon>
        <taxon>Spodoptera</taxon>
    </lineage>
</organism>
<comment type="caution">
    <text evidence="3">The sequence shown here is derived from an EMBL/GenBank/DDBJ whole genome shotgun (WGS) entry which is preliminary data.</text>
</comment>
<sequence>MIKMETERQKFYKHKIKRILTKDDASSVIDENDKSTVTLLGSTSYHKQVNDFSIMNSSNTDQQSETLLDDKVEPNFHAITVNETKMIDENVSDLKDRDIIINEVIIEVEREYPEEIDKSEVIQIERTVSNDSLQPTITDIIPEKDMDLLRKSLEDDKADDNGQLIPTTDDHPIRQKNKRVVLKKSYVDFLSEDEDFAWDSTSWKETEESSSDEDNNEAPRKKNKKIIKDGKVGDAGVKKKRINRKKVQKESRNKGAQYVKADGSIVKARNMKPNPCVEKACPYKCQEITTEKRSAIFEHFWGLSAERKKQWIVSMSSKQSIKRKRSKDSIYRNNTYFYFINDGEGRRQVCLKFLMNTLDVTQRYIYYTLSTQEHGMSKEDGRGKCIPTNKTPNEIKESAKSFIKRLPAVPSHYCRKDTTKLYLPVEFKNIKNLYRCYKTELTSKGADVVSEKIFREIFNTNFNIGFHVPKKDKCIKCLHFEGQKPEDCAELKDHLDEKEASKKRLDCHRQLGKENPSFLCTSFDLQKVLNTPHGNNMLLFYSRKYAVFNLCFYESITRNGFCFIWGETEAKRGANEIATIVQKYIQNVDSRGTITSLILYSDSCPGQNKNKIVLAAIHNALLKSTNLLTIQMNYLLPGHTEMSVDSIHSTIEQSVRNITVWAPSQWATISELARKEPAPYIVENLTHEDFLDFDELSDKYFKGNLVGKISKIRIATFKKSHPNQMKVKLSMKDDAPEESVQIIARPRSINSRYNSSLPITKAKYMDLKKLCDTGVIPKIFHKEYLNLQHSNTTKECLIDTDIEDVDENDN</sequence>
<dbReference type="InterPro" id="IPR057191">
    <property type="entry name" value="DUF7869"/>
</dbReference>
<evidence type="ECO:0000313" key="4">
    <source>
        <dbReference type="Proteomes" id="UP000648187"/>
    </source>
</evidence>
<dbReference type="Pfam" id="PF25273">
    <property type="entry name" value="DUF7869"/>
    <property type="match status" value="1"/>
</dbReference>
<dbReference type="PANTHER" id="PTHR10773">
    <property type="entry name" value="DNA-DIRECTED RNA POLYMERASES I, II, AND III SUBUNIT RPABC2"/>
    <property type="match status" value="1"/>
</dbReference>
<name>A0A835GM57_SPOEX</name>
<feature type="domain" description="DUF7869" evidence="2">
    <location>
        <begin position="561"/>
        <end position="720"/>
    </location>
</feature>
<accession>A0A835GM57</accession>
<evidence type="ECO:0000313" key="3">
    <source>
        <dbReference type="EMBL" id="KAF9419155.1"/>
    </source>
</evidence>
<dbReference type="Proteomes" id="UP000648187">
    <property type="component" value="Unassembled WGS sequence"/>
</dbReference>
<feature type="region of interest" description="Disordered" evidence="1">
    <location>
        <begin position="200"/>
        <end position="258"/>
    </location>
</feature>